<evidence type="ECO:0000256" key="9">
    <source>
        <dbReference type="ARBA" id="ARBA00034075"/>
    </source>
</evidence>
<comment type="catalytic activity">
    <reaction evidence="9">
        <text>feruloyl-polysaccharide + H2O = ferulate + polysaccharide.</text>
        <dbReference type="EC" id="3.1.1.73"/>
    </reaction>
</comment>
<keyword evidence="2" id="KW-0719">Serine esterase</keyword>
<reference evidence="11 12" key="1">
    <citation type="submission" date="2024-01" db="EMBL/GenBank/DDBJ databases">
        <title>A draft genome for the cacao thread blight pathogen Marasmiellus scandens.</title>
        <authorList>
            <person name="Baruah I.K."/>
            <person name="Leung J."/>
            <person name="Bukari Y."/>
            <person name="Amoako-Attah I."/>
            <person name="Meinhardt L.W."/>
            <person name="Bailey B.A."/>
            <person name="Cohen S.P."/>
        </authorList>
    </citation>
    <scope>NUCLEOTIDE SEQUENCE [LARGE SCALE GENOMIC DNA]</scope>
    <source>
        <strain evidence="11 12">GH-19</strain>
    </source>
</reference>
<comment type="caution">
    <text evidence="11">The sequence shown here is derived from an EMBL/GenBank/DDBJ whole genome shotgun (WGS) entry which is preliminary data.</text>
</comment>
<accession>A0ABR1IQ74</accession>
<keyword evidence="6 10" id="KW-0378">Hydrolase</keyword>
<dbReference type="GO" id="GO:0030600">
    <property type="term" value="F:feruloyl esterase activity"/>
    <property type="evidence" value="ECO:0007669"/>
    <property type="project" value="UniProtKB-EC"/>
</dbReference>
<evidence type="ECO:0000256" key="10">
    <source>
        <dbReference type="RuleBase" id="RU361238"/>
    </source>
</evidence>
<dbReference type="InterPro" id="IPR011118">
    <property type="entry name" value="Tannase/feruloyl_esterase"/>
</dbReference>
<gene>
    <name evidence="11" type="primary">faeB-1</name>
    <name evidence="11" type="ORF">VKT23_018012</name>
</gene>
<evidence type="ECO:0000256" key="1">
    <source>
        <dbReference type="ARBA" id="ARBA00006249"/>
    </source>
</evidence>
<protein>
    <recommendedName>
        <fullName evidence="10">Carboxylic ester hydrolase</fullName>
        <ecNumber evidence="10">3.1.1.-</ecNumber>
    </recommendedName>
</protein>
<evidence type="ECO:0000256" key="7">
    <source>
        <dbReference type="ARBA" id="ARBA00022837"/>
    </source>
</evidence>
<keyword evidence="3" id="KW-0624">Polysaccharide degradation</keyword>
<dbReference type="Proteomes" id="UP001498398">
    <property type="component" value="Unassembled WGS sequence"/>
</dbReference>
<evidence type="ECO:0000256" key="2">
    <source>
        <dbReference type="ARBA" id="ARBA00022487"/>
    </source>
</evidence>
<keyword evidence="3" id="KW-0119">Carbohydrate metabolism</keyword>
<evidence type="ECO:0000256" key="8">
    <source>
        <dbReference type="ARBA" id="ARBA00023157"/>
    </source>
</evidence>
<dbReference type="SUPFAM" id="SSF53474">
    <property type="entry name" value="alpha/beta-Hydrolases"/>
    <property type="match status" value="1"/>
</dbReference>
<keyword evidence="4" id="KW-0479">Metal-binding</keyword>
<keyword evidence="8" id="KW-1015">Disulfide bond</keyword>
<keyword evidence="3" id="KW-0858">Xylan degradation</keyword>
<keyword evidence="12" id="KW-1185">Reference proteome</keyword>
<proteinExistence type="inferred from homology"/>
<dbReference type="PANTHER" id="PTHR33938">
    <property type="entry name" value="FERULOYL ESTERASE B-RELATED"/>
    <property type="match status" value="1"/>
</dbReference>
<evidence type="ECO:0000313" key="12">
    <source>
        <dbReference type="Proteomes" id="UP001498398"/>
    </source>
</evidence>
<keyword evidence="5" id="KW-0732">Signal</keyword>
<dbReference type="EMBL" id="JBANRG010000079">
    <property type="protein sequence ID" value="KAK7438399.1"/>
    <property type="molecule type" value="Genomic_DNA"/>
</dbReference>
<organism evidence="11 12">
    <name type="scientific">Marasmiellus scandens</name>
    <dbReference type="NCBI Taxonomy" id="2682957"/>
    <lineage>
        <taxon>Eukaryota</taxon>
        <taxon>Fungi</taxon>
        <taxon>Dikarya</taxon>
        <taxon>Basidiomycota</taxon>
        <taxon>Agaricomycotina</taxon>
        <taxon>Agaricomycetes</taxon>
        <taxon>Agaricomycetidae</taxon>
        <taxon>Agaricales</taxon>
        <taxon>Marasmiineae</taxon>
        <taxon>Omphalotaceae</taxon>
        <taxon>Marasmiellus</taxon>
    </lineage>
</organism>
<evidence type="ECO:0000256" key="6">
    <source>
        <dbReference type="ARBA" id="ARBA00022801"/>
    </source>
</evidence>
<evidence type="ECO:0000256" key="4">
    <source>
        <dbReference type="ARBA" id="ARBA00022723"/>
    </source>
</evidence>
<comment type="similarity">
    <text evidence="1 10">Belongs to the tannase family.</text>
</comment>
<dbReference type="InterPro" id="IPR029058">
    <property type="entry name" value="AB_hydrolase_fold"/>
</dbReference>
<dbReference type="EC" id="3.1.1.-" evidence="10"/>
<keyword evidence="7" id="KW-0106">Calcium</keyword>
<dbReference type="PANTHER" id="PTHR33938:SF15">
    <property type="entry name" value="FERULOYL ESTERASE B-RELATED"/>
    <property type="match status" value="1"/>
</dbReference>
<dbReference type="Pfam" id="PF07519">
    <property type="entry name" value="Tannase"/>
    <property type="match status" value="1"/>
</dbReference>
<evidence type="ECO:0000256" key="5">
    <source>
        <dbReference type="ARBA" id="ARBA00022729"/>
    </source>
</evidence>
<evidence type="ECO:0000313" key="11">
    <source>
        <dbReference type="EMBL" id="KAK7438399.1"/>
    </source>
</evidence>
<evidence type="ECO:0000256" key="3">
    <source>
        <dbReference type="ARBA" id="ARBA00022651"/>
    </source>
</evidence>
<name>A0ABR1IQ74_9AGAR</name>
<sequence>MFRPMQEALIWAGQLLNVTAPFFGVGVETSLPYSNYDDFVTHCSSFAAQASIPDAVVHFSQYLLAGTNVSLEDNHPSCGVTSWIVPSNICRVAMSVATSNESEMSVEAWFPYEYTGRFLTTTNRGLGGCILYNELDYTSSLGFASVGMNTGFNGSTAAPMLRNPNAIADYAYRSVHTGTVAGKELLRQFYGSSARKSYYLGCSSGGRQGFKEAQEFPEDFDGILAGAPALGLTRIVSWGNHLSKSVGSPDSDSFLNPASWGLVYDEVLKQCDKLDGAVDGLLEDPDLCNFTPEVLICAKGQKKGCLTSKQVETVRSIFSPLYGLDGRLIYPRMQPGINTKRQVPFYFDGNPSALAEDWFRHVVYNNTTWDGNTFTLLDAAAALAQNPFNVETWSGDLSGFNARGGKLLSYHGLQDYVIPSEISQLYYAHVARTMNLPPSDLDKFYRLFFVSGMDHCRDGDGAWALGQDRDAYGGKDADQNALMALVRWVEDGVAPEVLRGVKFSDDGTTPEYWRTHCKWPKKNRYVGPGAYTEEDAWVCE</sequence>